<name>A0ABT2A348_9BURK</name>
<evidence type="ECO:0000313" key="2">
    <source>
        <dbReference type="Proteomes" id="UP001205560"/>
    </source>
</evidence>
<dbReference type="EMBL" id="JANUGX010000003">
    <property type="protein sequence ID" value="MCS0588300.1"/>
    <property type="molecule type" value="Genomic_DNA"/>
</dbReference>
<proteinExistence type="predicted"/>
<evidence type="ECO:0000313" key="1">
    <source>
        <dbReference type="EMBL" id="MCS0588300.1"/>
    </source>
</evidence>
<reference evidence="1 2" key="1">
    <citation type="submission" date="2022-08" db="EMBL/GenBank/DDBJ databases">
        <title>Reclassification of Massilia species as members of the genera Telluria, Duganella, Pseudoduganella, Mokoshia gen. nov. and Zemynaea gen. nov. using orthogonal and non-orthogonal genome-based approaches.</title>
        <authorList>
            <person name="Bowman J.P."/>
        </authorList>
    </citation>
    <scope>NUCLEOTIDE SEQUENCE [LARGE SCALE GENOMIC DNA]</scope>
    <source>
        <strain evidence="1 2">LMG 28164</strain>
    </source>
</reference>
<keyword evidence="2" id="KW-1185">Reference proteome</keyword>
<dbReference type="RefSeq" id="WP_156895506.1">
    <property type="nucleotide sequence ID" value="NZ_JANUGX010000003.1"/>
</dbReference>
<accession>A0ABT2A348</accession>
<dbReference type="Proteomes" id="UP001205560">
    <property type="component" value="Unassembled WGS sequence"/>
</dbReference>
<sequence length="65" mass="7467">MSESTTLSDDITAAFGRACREKDWQIAEFLLQALEALSERDQADEQARRTRHLRLVFSSESRLIP</sequence>
<protein>
    <submittedName>
        <fullName evidence="1">Uncharacterized protein</fullName>
    </submittedName>
</protein>
<organism evidence="1 2">
    <name type="scientific">Massilia norwichensis</name>
    <dbReference type="NCBI Taxonomy" id="1442366"/>
    <lineage>
        <taxon>Bacteria</taxon>
        <taxon>Pseudomonadati</taxon>
        <taxon>Pseudomonadota</taxon>
        <taxon>Betaproteobacteria</taxon>
        <taxon>Burkholderiales</taxon>
        <taxon>Oxalobacteraceae</taxon>
        <taxon>Telluria group</taxon>
        <taxon>Massilia</taxon>
    </lineage>
</organism>
<comment type="caution">
    <text evidence="1">The sequence shown here is derived from an EMBL/GenBank/DDBJ whole genome shotgun (WGS) entry which is preliminary data.</text>
</comment>
<gene>
    <name evidence="1" type="ORF">NX782_03680</name>
</gene>